<evidence type="ECO:0000313" key="1">
    <source>
        <dbReference type="EMBL" id="KAJ7070410.1"/>
    </source>
</evidence>
<comment type="caution">
    <text evidence="1">The sequence shown here is derived from an EMBL/GenBank/DDBJ whole genome shotgun (WGS) entry which is preliminary data.</text>
</comment>
<dbReference type="EMBL" id="JARJCN010000129">
    <property type="protein sequence ID" value="KAJ7070410.1"/>
    <property type="molecule type" value="Genomic_DNA"/>
</dbReference>
<dbReference type="AlphaFoldDB" id="A0AAD6TLX3"/>
<gene>
    <name evidence="1" type="ORF">B0H15DRAFT_966318</name>
</gene>
<proteinExistence type="predicted"/>
<sequence>MARNPLSCPSVARWGALPRLPLLRVFRSVSALWPPPVRIHRGRGLHRLRAAEWRAWDDACSDLARSFFSIARMQCCKSVELAVSTARTSAFAAARADVARTSLYCASRCRAEPGRRRQRRVLALTSAAPIASVSPPASRASSILASHRRSLVADVKNTASRVVPRAAVWAGGPTQKGLPSIARDLREAAPKTRGTASAPPSHEAHLEPAAGHWRRFTFRQRRSTWSHCGNTALEACGNRSGNPNNVHNVPYTIPTPDVANDSHDARSSRRHFYYGRSAPPSAEYQYGYDTQSQLPFRVETSLKHVPPQASASLQASSSVLAFRSSAPTAAAVVPAFSAARIHRKIFLRCCWIVELADSLSLHSARFLVLQRGYCPHPTRTSLSALVTDAEGPVSGINPASSIPRYAWVKVLRACDVAAKALSSLNPPLELPLSQLLALTSHAIFSITLEPLTARLCHDELGAQLKLCCLGYHRCGHYSSTVECQQ</sequence>
<protein>
    <submittedName>
        <fullName evidence="1">Uncharacterized protein</fullName>
    </submittedName>
</protein>
<dbReference type="Proteomes" id="UP001222325">
    <property type="component" value="Unassembled WGS sequence"/>
</dbReference>
<keyword evidence="2" id="KW-1185">Reference proteome</keyword>
<accession>A0AAD6TLX3</accession>
<evidence type="ECO:0000313" key="2">
    <source>
        <dbReference type="Proteomes" id="UP001222325"/>
    </source>
</evidence>
<name>A0AAD6TLX3_9AGAR</name>
<organism evidence="1 2">
    <name type="scientific">Mycena belliarum</name>
    <dbReference type="NCBI Taxonomy" id="1033014"/>
    <lineage>
        <taxon>Eukaryota</taxon>
        <taxon>Fungi</taxon>
        <taxon>Dikarya</taxon>
        <taxon>Basidiomycota</taxon>
        <taxon>Agaricomycotina</taxon>
        <taxon>Agaricomycetes</taxon>
        <taxon>Agaricomycetidae</taxon>
        <taxon>Agaricales</taxon>
        <taxon>Marasmiineae</taxon>
        <taxon>Mycenaceae</taxon>
        <taxon>Mycena</taxon>
    </lineage>
</organism>
<reference evidence="1" key="1">
    <citation type="submission" date="2023-03" db="EMBL/GenBank/DDBJ databases">
        <title>Massive genome expansion in bonnet fungi (Mycena s.s.) driven by repeated elements and novel gene families across ecological guilds.</title>
        <authorList>
            <consortium name="Lawrence Berkeley National Laboratory"/>
            <person name="Harder C.B."/>
            <person name="Miyauchi S."/>
            <person name="Viragh M."/>
            <person name="Kuo A."/>
            <person name="Thoen E."/>
            <person name="Andreopoulos B."/>
            <person name="Lu D."/>
            <person name="Skrede I."/>
            <person name="Drula E."/>
            <person name="Henrissat B."/>
            <person name="Morin E."/>
            <person name="Kohler A."/>
            <person name="Barry K."/>
            <person name="LaButti K."/>
            <person name="Morin E."/>
            <person name="Salamov A."/>
            <person name="Lipzen A."/>
            <person name="Mereny Z."/>
            <person name="Hegedus B."/>
            <person name="Baldrian P."/>
            <person name="Stursova M."/>
            <person name="Weitz H."/>
            <person name="Taylor A."/>
            <person name="Grigoriev I.V."/>
            <person name="Nagy L.G."/>
            <person name="Martin F."/>
            <person name="Kauserud H."/>
        </authorList>
    </citation>
    <scope>NUCLEOTIDE SEQUENCE</scope>
    <source>
        <strain evidence="1">CBHHK173m</strain>
    </source>
</reference>